<protein>
    <submittedName>
        <fullName evidence="1">Uncharacterized protein</fullName>
    </submittedName>
</protein>
<organism evidence="1 2">
    <name type="scientific">Scortum barcoo</name>
    <name type="common">barcoo grunter</name>
    <dbReference type="NCBI Taxonomy" id="214431"/>
    <lineage>
        <taxon>Eukaryota</taxon>
        <taxon>Metazoa</taxon>
        <taxon>Chordata</taxon>
        <taxon>Craniata</taxon>
        <taxon>Vertebrata</taxon>
        <taxon>Euteleostomi</taxon>
        <taxon>Actinopterygii</taxon>
        <taxon>Neopterygii</taxon>
        <taxon>Teleostei</taxon>
        <taxon>Neoteleostei</taxon>
        <taxon>Acanthomorphata</taxon>
        <taxon>Eupercaria</taxon>
        <taxon>Centrarchiformes</taxon>
        <taxon>Terapontoidei</taxon>
        <taxon>Terapontidae</taxon>
        <taxon>Scortum</taxon>
    </lineage>
</organism>
<proteinExistence type="predicted"/>
<dbReference type="Proteomes" id="UP000831701">
    <property type="component" value="Chromosome 20"/>
</dbReference>
<dbReference type="EMBL" id="CM041550">
    <property type="protein sequence ID" value="KAI3356495.1"/>
    <property type="molecule type" value="Genomic_DNA"/>
</dbReference>
<comment type="caution">
    <text evidence="1">The sequence shown here is derived from an EMBL/GenBank/DDBJ whole genome shotgun (WGS) entry which is preliminary data.</text>
</comment>
<name>A0ACB8VLF6_9TELE</name>
<keyword evidence="2" id="KW-1185">Reference proteome</keyword>
<evidence type="ECO:0000313" key="1">
    <source>
        <dbReference type="EMBL" id="KAI3356495.1"/>
    </source>
</evidence>
<gene>
    <name evidence="1" type="ORF">L3Q82_017705</name>
</gene>
<evidence type="ECO:0000313" key="2">
    <source>
        <dbReference type="Proteomes" id="UP000831701"/>
    </source>
</evidence>
<sequence length="372" mass="42200">MVRRPSYLTLALKYIRPEAQLICQLLLLRFVEGLAKLAAPFHCLVAQLTATKSQKPSEASLPAAWTEECEQGFEGLKTRLVSASVLAYANFSLPFILEVDASYSGLGAVLSQEQEVLQLVLPTSLRKQVLQQLHNEHGAERTTELVRQWCYWPGMHHDIKQWCQECERCQVAKDTQPAACAYMGHLIASCPNQVLAIDFTILEHSRNGVEDILVMIDVFSKYTQAIPTMTSRHPQWPEYWLMSGFVGSGGPGRLHSDQGRNLRATSSSSSAICTAELRTVLWHGFYLFWAYFCPLLEEAERGTCPPFSINRTRVERVSSFRSLGVHISENLTWTHHTNFVTKSARQQLFLLHRLRRLNMDSSILCSFHRCTI</sequence>
<accession>A0ACB8VLF6</accession>
<reference evidence="1" key="1">
    <citation type="submission" date="2022-04" db="EMBL/GenBank/DDBJ databases">
        <title>Jade perch genome.</title>
        <authorList>
            <person name="Chao B."/>
        </authorList>
    </citation>
    <scope>NUCLEOTIDE SEQUENCE</scope>
    <source>
        <strain evidence="1">CB-2022</strain>
    </source>
</reference>